<keyword evidence="1" id="KW-0472">Membrane</keyword>
<proteinExistence type="predicted"/>
<name>A0AB40C4U8_DIOCR</name>
<dbReference type="AlphaFoldDB" id="A0AB40C4U8"/>
<feature type="transmembrane region" description="Helical" evidence="1">
    <location>
        <begin position="99"/>
        <end position="120"/>
    </location>
</feature>
<dbReference type="RefSeq" id="XP_039134798.1">
    <property type="nucleotide sequence ID" value="XM_039278864.1"/>
</dbReference>
<keyword evidence="2" id="KW-1185">Reference proteome</keyword>
<organism evidence="2 3">
    <name type="scientific">Dioscorea cayennensis subsp. rotundata</name>
    <name type="common">White Guinea yam</name>
    <name type="synonym">Dioscorea rotundata</name>
    <dbReference type="NCBI Taxonomy" id="55577"/>
    <lineage>
        <taxon>Eukaryota</taxon>
        <taxon>Viridiplantae</taxon>
        <taxon>Streptophyta</taxon>
        <taxon>Embryophyta</taxon>
        <taxon>Tracheophyta</taxon>
        <taxon>Spermatophyta</taxon>
        <taxon>Magnoliopsida</taxon>
        <taxon>Liliopsida</taxon>
        <taxon>Dioscoreales</taxon>
        <taxon>Dioscoreaceae</taxon>
        <taxon>Dioscorea</taxon>
    </lineage>
</organism>
<sequence length="125" mass="14219">MAEVASSVVHEVLARQMVEVDKAHHPTTFSTSLADEDFDFGVDGNGAFEAVDDLLVDSICVEDYEEGRLKSKNWRRFNFVLVVWICSFGAKFRRGLANMGWFGVSFALLYVHISCGKTWYSFYPY</sequence>
<dbReference type="GeneID" id="120272115"/>
<accession>A0AB40C4U8</accession>
<evidence type="ECO:0000313" key="2">
    <source>
        <dbReference type="Proteomes" id="UP001515500"/>
    </source>
</evidence>
<evidence type="ECO:0000256" key="1">
    <source>
        <dbReference type="SAM" id="Phobius"/>
    </source>
</evidence>
<keyword evidence="1" id="KW-1133">Transmembrane helix</keyword>
<protein>
    <submittedName>
        <fullName evidence="3">ABC transporter F family member 3-like isoform X2</fullName>
    </submittedName>
</protein>
<reference evidence="3" key="1">
    <citation type="submission" date="2025-08" db="UniProtKB">
        <authorList>
            <consortium name="RefSeq"/>
        </authorList>
    </citation>
    <scope>IDENTIFICATION</scope>
</reference>
<dbReference type="Proteomes" id="UP001515500">
    <property type="component" value="Chromosome 11"/>
</dbReference>
<gene>
    <name evidence="3" type="primary">LOC120272115</name>
</gene>
<keyword evidence="1" id="KW-0812">Transmembrane</keyword>
<evidence type="ECO:0000313" key="3">
    <source>
        <dbReference type="RefSeq" id="XP_039134798.1"/>
    </source>
</evidence>